<sequence>MDLFNIYYPLFMDITEFDRDNILTEFLTDYLDGKLGRAEHRSFEEYLARNKKEREFVRKAMMGKKALSRMAAQFELPVGEKDTSSLTATDNH</sequence>
<name>A0A1M4TC04_9BACT</name>
<reference evidence="1 2" key="1">
    <citation type="submission" date="2016-11" db="EMBL/GenBank/DDBJ databases">
        <authorList>
            <person name="Jaros S."/>
            <person name="Januszkiewicz K."/>
            <person name="Wedrychowicz H."/>
        </authorList>
    </citation>
    <scope>NUCLEOTIDE SEQUENCE [LARGE SCALE GENOMIC DNA]</scope>
    <source>
        <strain evidence="1 2">DSM 21986</strain>
    </source>
</reference>
<proteinExistence type="predicted"/>
<dbReference type="EMBL" id="FQUS01000001">
    <property type="protein sequence ID" value="SHE42032.1"/>
    <property type="molecule type" value="Genomic_DNA"/>
</dbReference>
<dbReference type="Proteomes" id="UP000184041">
    <property type="component" value="Unassembled WGS sequence"/>
</dbReference>
<dbReference type="AlphaFoldDB" id="A0A1M4TC04"/>
<keyword evidence="2" id="KW-1185">Reference proteome</keyword>
<gene>
    <name evidence="1" type="ORF">SAMN05443144_101260</name>
</gene>
<organism evidence="1 2">
    <name type="scientific">Fodinibius roseus</name>
    <dbReference type="NCBI Taxonomy" id="1194090"/>
    <lineage>
        <taxon>Bacteria</taxon>
        <taxon>Pseudomonadati</taxon>
        <taxon>Balneolota</taxon>
        <taxon>Balneolia</taxon>
        <taxon>Balneolales</taxon>
        <taxon>Balneolaceae</taxon>
        <taxon>Fodinibius</taxon>
    </lineage>
</organism>
<accession>A0A1M4TC04</accession>
<dbReference type="STRING" id="1194090.SAMN05443144_101260"/>
<protein>
    <submittedName>
        <fullName evidence="1">Uncharacterized protein</fullName>
    </submittedName>
</protein>
<evidence type="ECO:0000313" key="1">
    <source>
        <dbReference type="EMBL" id="SHE42032.1"/>
    </source>
</evidence>
<evidence type="ECO:0000313" key="2">
    <source>
        <dbReference type="Proteomes" id="UP000184041"/>
    </source>
</evidence>